<feature type="domain" description="Secretin/TonB short N-terminal" evidence="14">
    <location>
        <begin position="61"/>
        <end position="112"/>
    </location>
</feature>
<dbReference type="InterPro" id="IPR000531">
    <property type="entry name" value="Beta-barrel_TonB"/>
</dbReference>
<evidence type="ECO:0000256" key="6">
    <source>
        <dbReference type="ARBA" id="ARBA00022729"/>
    </source>
</evidence>
<evidence type="ECO:0000256" key="7">
    <source>
        <dbReference type="ARBA" id="ARBA00023004"/>
    </source>
</evidence>
<dbReference type="RefSeq" id="WP_151053718.1">
    <property type="nucleotide sequence ID" value="NZ_CP044222.1"/>
</dbReference>
<keyword evidence="4" id="KW-0410">Iron transport</keyword>
<dbReference type="InterPro" id="IPR036942">
    <property type="entry name" value="Beta-barrel_TonB_sf"/>
</dbReference>
<dbReference type="GO" id="GO:0009279">
    <property type="term" value="C:cell outer membrane"/>
    <property type="evidence" value="ECO:0007669"/>
    <property type="project" value="UniProtKB-SubCell"/>
</dbReference>
<keyword evidence="9 11" id="KW-0472">Membrane</keyword>
<dbReference type="AlphaFoldDB" id="A0A5J6LAL5"/>
<dbReference type="PANTHER" id="PTHR30442">
    <property type="entry name" value="IRON III DICITRATE TRANSPORT PROTEIN FECA"/>
    <property type="match status" value="1"/>
</dbReference>
<keyword evidence="7" id="KW-0408">Iron</keyword>
<dbReference type="Gene3D" id="2.40.170.20">
    <property type="entry name" value="TonB-dependent receptor, beta-barrel domain"/>
    <property type="match status" value="1"/>
</dbReference>
<dbReference type="Pfam" id="PF07660">
    <property type="entry name" value="STN"/>
    <property type="match status" value="1"/>
</dbReference>
<name>A0A5J6LAL5_9GAMM</name>
<evidence type="ECO:0000256" key="1">
    <source>
        <dbReference type="ARBA" id="ARBA00004571"/>
    </source>
</evidence>
<sequence length="1035" mass="116375">MLSQPFSRLNVILISLSLAGITPFYALPIAAQTTVSTVQTFNIPAGNFDQVLNRFGLEAGLELYLDGALLQGQTSPGLQGQYTAHEGLRRLLADTGLVAIQQADGAYRVGSATAVQQQHSLADTDNADAVQLDAINVFGSGFAFTRDEQGHNEVYDLDTSTSYLGKVEIERYKGTTPSDLLQGIPGVFSGEARNSGALDLNIRGIQGPGRVPVTIDGTEQALTVWRGYNGATNRNYIDPNLISNVQIYKGSGVVRDVDTGVGGAMVVNTLSVNDIVKPGEDFGLEFKVEGSSNAVKERIPALSTGEDYRNVPTYPQTNPSLATNDDSFVLTPNSGGGGYNALSGEDYAYRLAIGKKTDVVDFMAAYAYRERGNYYAGNNNIDYYNTPMEDAERDYITSMAQFWQPGDEVLNTSSQMESWLLKSTFHLTDDQELELGYRDSSSTYGEIMPSRISRFRRGTVQWPLSHVDAQAYNLKYTYKPESNQWVDFHANIWRTDTESETYSKGGFPNYTDYNPNTGTGDPILRNTAVTQARHLRNGITASNKMTLTDTLDLTLGGKFQYEKLRSNDDYDSELNAMIPRAGRRNNWEGDFSLNWKPTRFLEFNGGMRYTSYWAFDDFLSKHEGEITTQQLQHYNVEYEVRRNFANEQEKEDWIRNTEPFQNYQILVDMGVWTQAFVDNLLADQLATTPDYYDESTTVAWNPDNDGNYDRANNPCLNGSLDEVEVTNCRVIAQRELVEGKAKDNKDHGWVPHLGVTAHINDYSRVYFRYSEDLRFPSLFESTIGFSASLSQYDLKPEHNRTWELAYVHNLAQWLPKAEVADFKVAYYQSLTRDVIERDNDFRFDNIEKQTIRGIELSGRYDNGRFFTDIGLNYQLENEVCDESLAAQISNNDIARAQSDPVPKCMKYGFPSGYLLTQATPELSANLSVGGRFFNRKLELGSRITYYKEYENKDLEWYESNSASNATTGYVYFFNIPFSWGNTTLLDAYARYNVNDDISIELVGTNLTDQYYVDPATRSAVAAPGRSIRLGLTARF</sequence>
<dbReference type="InterPro" id="IPR039426">
    <property type="entry name" value="TonB-dep_rcpt-like"/>
</dbReference>
<keyword evidence="5 11" id="KW-0812">Transmembrane</keyword>
<evidence type="ECO:0000256" key="10">
    <source>
        <dbReference type="ARBA" id="ARBA00023237"/>
    </source>
</evidence>
<protein>
    <submittedName>
        <fullName evidence="15">TonB-dependent receptor plug domain-containing protein</fullName>
    </submittedName>
</protein>
<evidence type="ECO:0000256" key="4">
    <source>
        <dbReference type="ARBA" id="ARBA00022496"/>
    </source>
</evidence>
<evidence type="ECO:0000256" key="2">
    <source>
        <dbReference type="ARBA" id="ARBA00022448"/>
    </source>
</evidence>
<keyword evidence="10 11" id="KW-0998">Cell outer membrane</keyword>
<evidence type="ECO:0000259" key="14">
    <source>
        <dbReference type="SMART" id="SM00965"/>
    </source>
</evidence>
<feature type="short sequence motif" description="TonB C-terminal box" evidence="12">
    <location>
        <begin position="1018"/>
        <end position="1035"/>
    </location>
</feature>
<dbReference type="InterPro" id="IPR012910">
    <property type="entry name" value="Plug_dom"/>
</dbReference>
<evidence type="ECO:0000256" key="11">
    <source>
        <dbReference type="PROSITE-ProRule" id="PRU01360"/>
    </source>
</evidence>
<organism evidence="15 16">
    <name type="scientific">Nitrincola iocasae</name>
    <dbReference type="NCBI Taxonomy" id="2614693"/>
    <lineage>
        <taxon>Bacteria</taxon>
        <taxon>Pseudomonadati</taxon>
        <taxon>Pseudomonadota</taxon>
        <taxon>Gammaproteobacteria</taxon>
        <taxon>Oceanospirillales</taxon>
        <taxon>Oceanospirillaceae</taxon>
        <taxon>Nitrincola</taxon>
    </lineage>
</organism>
<dbReference type="Gene3D" id="2.170.130.10">
    <property type="entry name" value="TonB-dependent receptor, plug domain"/>
    <property type="match status" value="1"/>
</dbReference>
<dbReference type="InterPro" id="IPR011662">
    <property type="entry name" value="Secretin/TonB_short_N"/>
</dbReference>
<keyword evidence="8 13" id="KW-0798">TonB box</keyword>
<reference evidence="15 16" key="1">
    <citation type="submission" date="2019-09" db="EMBL/GenBank/DDBJ databases">
        <title>Nitrincola iocasae sp. nov., a bacterium isolated from the sediment collected at a cold seep field in South China Sea.</title>
        <authorList>
            <person name="Zhang H."/>
            <person name="Wang H."/>
            <person name="Li C."/>
        </authorList>
    </citation>
    <scope>NUCLEOTIDE SEQUENCE [LARGE SCALE GENOMIC DNA]</scope>
    <source>
        <strain evidence="15 16">KXZD1103</strain>
    </source>
</reference>
<evidence type="ECO:0000256" key="5">
    <source>
        <dbReference type="ARBA" id="ARBA00022692"/>
    </source>
</evidence>
<evidence type="ECO:0000256" key="12">
    <source>
        <dbReference type="PROSITE-ProRule" id="PRU10144"/>
    </source>
</evidence>
<keyword evidence="15" id="KW-0675">Receptor</keyword>
<dbReference type="EMBL" id="CP044222">
    <property type="protein sequence ID" value="QEW05674.1"/>
    <property type="molecule type" value="Genomic_DNA"/>
</dbReference>
<dbReference type="SMART" id="SM00965">
    <property type="entry name" value="STN"/>
    <property type="match status" value="1"/>
</dbReference>
<evidence type="ECO:0000313" key="16">
    <source>
        <dbReference type="Proteomes" id="UP000325606"/>
    </source>
</evidence>
<keyword evidence="6" id="KW-0732">Signal</keyword>
<evidence type="ECO:0000256" key="9">
    <source>
        <dbReference type="ARBA" id="ARBA00023136"/>
    </source>
</evidence>
<dbReference type="PROSITE" id="PS01156">
    <property type="entry name" value="TONB_DEPENDENT_REC_2"/>
    <property type="match status" value="1"/>
</dbReference>
<dbReference type="SUPFAM" id="SSF56935">
    <property type="entry name" value="Porins"/>
    <property type="match status" value="1"/>
</dbReference>
<keyword evidence="2 11" id="KW-0813">Transport</keyword>
<evidence type="ECO:0000256" key="3">
    <source>
        <dbReference type="ARBA" id="ARBA00022452"/>
    </source>
</evidence>
<dbReference type="GO" id="GO:0033214">
    <property type="term" value="P:siderophore-iron import into cell"/>
    <property type="evidence" value="ECO:0007669"/>
    <property type="project" value="TreeGrafter"/>
</dbReference>
<dbReference type="Gene3D" id="3.55.50.30">
    <property type="match status" value="1"/>
</dbReference>
<dbReference type="InterPro" id="IPR037066">
    <property type="entry name" value="Plug_dom_sf"/>
</dbReference>
<dbReference type="Pfam" id="PF07715">
    <property type="entry name" value="Plug"/>
    <property type="match status" value="1"/>
</dbReference>
<evidence type="ECO:0000256" key="8">
    <source>
        <dbReference type="ARBA" id="ARBA00023077"/>
    </source>
</evidence>
<evidence type="ECO:0000256" key="13">
    <source>
        <dbReference type="RuleBase" id="RU003357"/>
    </source>
</evidence>
<gene>
    <name evidence="15" type="ORF">F5I99_03760</name>
</gene>
<comment type="subcellular location">
    <subcellularLocation>
        <location evidence="1 11">Cell outer membrane</location>
        <topology evidence="1 11">Multi-pass membrane protein</topology>
    </subcellularLocation>
</comment>
<dbReference type="PROSITE" id="PS52016">
    <property type="entry name" value="TONB_DEPENDENT_REC_3"/>
    <property type="match status" value="1"/>
</dbReference>
<accession>A0A5J6LAL5</accession>
<comment type="similarity">
    <text evidence="11 13">Belongs to the TonB-dependent receptor family.</text>
</comment>
<keyword evidence="16" id="KW-1185">Reference proteome</keyword>
<keyword evidence="3 11" id="KW-1134">Transmembrane beta strand</keyword>
<dbReference type="PANTHER" id="PTHR30442:SF0">
    <property type="entry name" value="FE(3+) DICITRATE TRANSPORT PROTEIN FECA"/>
    <property type="match status" value="1"/>
</dbReference>
<keyword evidence="4" id="KW-0406">Ion transport</keyword>
<proteinExistence type="inferred from homology"/>
<dbReference type="KEGG" id="nik:F5I99_03760"/>
<dbReference type="Proteomes" id="UP000325606">
    <property type="component" value="Chromosome"/>
</dbReference>
<dbReference type="InterPro" id="IPR010917">
    <property type="entry name" value="TonB_rcpt_CS"/>
</dbReference>
<dbReference type="Pfam" id="PF00593">
    <property type="entry name" value="TonB_dep_Rec_b-barrel"/>
    <property type="match status" value="1"/>
</dbReference>
<evidence type="ECO:0000313" key="15">
    <source>
        <dbReference type="EMBL" id="QEW05674.1"/>
    </source>
</evidence>